<dbReference type="PANTHER" id="PTHR30349:SF82">
    <property type="entry name" value="INTEGRASE_RECOMBINASE YOEC-RELATED"/>
    <property type="match status" value="1"/>
</dbReference>
<gene>
    <name evidence="3" type="ORF">GON05_03420</name>
</gene>
<dbReference type="InterPro" id="IPR013762">
    <property type="entry name" value="Integrase-like_cat_sf"/>
</dbReference>
<keyword evidence="4" id="KW-1185">Reference proteome</keyword>
<dbReference type="InterPro" id="IPR050090">
    <property type="entry name" value="Tyrosine_recombinase_XerCD"/>
</dbReference>
<feature type="domain" description="Tyr recombinase" evidence="2">
    <location>
        <begin position="2"/>
        <end position="181"/>
    </location>
</feature>
<dbReference type="PROSITE" id="PS51898">
    <property type="entry name" value="TYR_RECOMBINASE"/>
    <property type="match status" value="1"/>
</dbReference>
<dbReference type="RefSeq" id="WP_157317815.1">
    <property type="nucleotide sequence ID" value="NZ_WSEM01000004.1"/>
</dbReference>
<keyword evidence="1" id="KW-0233">DNA recombination</keyword>
<evidence type="ECO:0000313" key="3">
    <source>
        <dbReference type="EMBL" id="MVQ33694.1"/>
    </source>
</evidence>
<dbReference type="InterPro" id="IPR002104">
    <property type="entry name" value="Integrase_catalytic"/>
</dbReference>
<sequence>MNTVEPIRDLDIVARIKWDLRKSSLRNYALFILGINTALRISDILKLKVGDLKQNELYIRTTKTGKEINLPISDYLRRELRPVMNGRADHEYLFPSRQRKKIDGIQKSIDRSVAYRILKKAGRKYGLHRIGTHTLRKTFAYHHYKDKKNVAVLMDLLGHQDEYITLRYIGIAQDDINKSVKGWHL</sequence>
<accession>A0ABW9U0R7</accession>
<dbReference type="Gene3D" id="1.10.443.10">
    <property type="entry name" value="Intergrase catalytic core"/>
    <property type="match status" value="1"/>
</dbReference>
<dbReference type="PANTHER" id="PTHR30349">
    <property type="entry name" value="PHAGE INTEGRASE-RELATED"/>
    <property type="match status" value="1"/>
</dbReference>
<evidence type="ECO:0000259" key="2">
    <source>
        <dbReference type="PROSITE" id="PS51898"/>
    </source>
</evidence>
<comment type="caution">
    <text evidence="3">The sequence shown here is derived from an EMBL/GenBank/DDBJ whole genome shotgun (WGS) entry which is preliminary data.</text>
</comment>
<evidence type="ECO:0000313" key="4">
    <source>
        <dbReference type="Proteomes" id="UP000467637"/>
    </source>
</evidence>
<name>A0ABW9U0R7_9BACL</name>
<dbReference type="Pfam" id="PF00589">
    <property type="entry name" value="Phage_integrase"/>
    <property type="match status" value="1"/>
</dbReference>
<evidence type="ECO:0000256" key="1">
    <source>
        <dbReference type="ARBA" id="ARBA00023172"/>
    </source>
</evidence>
<dbReference type="Proteomes" id="UP000467637">
    <property type="component" value="Unassembled WGS sequence"/>
</dbReference>
<reference evidence="3 4" key="1">
    <citation type="submission" date="2019-12" db="EMBL/GenBank/DDBJ databases">
        <authorList>
            <person name="Huq M.A."/>
        </authorList>
    </citation>
    <scope>NUCLEOTIDE SEQUENCE [LARGE SCALE GENOMIC DNA]</scope>
    <source>
        <strain evidence="3 4">MAH-34</strain>
    </source>
</reference>
<protein>
    <submittedName>
        <fullName evidence="3">Tyrosine-type recombinase/integrase</fullName>
    </submittedName>
</protein>
<dbReference type="SUPFAM" id="SSF56349">
    <property type="entry name" value="DNA breaking-rejoining enzymes"/>
    <property type="match status" value="1"/>
</dbReference>
<organism evidence="3 4">
    <name type="scientific">Paenibacillus anseongense</name>
    <dbReference type="NCBI Taxonomy" id="2682845"/>
    <lineage>
        <taxon>Bacteria</taxon>
        <taxon>Bacillati</taxon>
        <taxon>Bacillota</taxon>
        <taxon>Bacilli</taxon>
        <taxon>Bacillales</taxon>
        <taxon>Paenibacillaceae</taxon>
        <taxon>Paenibacillus</taxon>
    </lineage>
</organism>
<dbReference type="InterPro" id="IPR011010">
    <property type="entry name" value="DNA_brk_join_enz"/>
</dbReference>
<proteinExistence type="predicted"/>
<dbReference type="EMBL" id="WSEM01000004">
    <property type="protein sequence ID" value="MVQ33694.1"/>
    <property type="molecule type" value="Genomic_DNA"/>
</dbReference>